<dbReference type="AlphaFoldDB" id="A0A0V8JNI6"/>
<evidence type="ECO:0000256" key="1">
    <source>
        <dbReference type="ARBA" id="ARBA00010211"/>
    </source>
</evidence>
<dbReference type="Pfam" id="PF10370">
    <property type="entry name" value="Rv2993c-like_N"/>
    <property type="match status" value="1"/>
</dbReference>
<evidence type="ECO:0000259" key="3">
    <source>
        <dbReference type="Pfam" id="PF01557"/>
    </source>
</evidence>
<dbReference type="SUPFAM" id="SSF56529">
    <property type="entry name" value="FAH"/>
    <property type="match status" value="1"/>
</dbReference>
<accession>A0A0V8JNI6</accession>
<keyword evidence="6" id="KW-1185">Reference proteome</keyword>
<dbReference type="InterPro" id="IPR036663">
    <property type="entry name" value="Fumarylacetoacetase_C_sf"/>
</dbReference>
<name>A0A0V8JNI6_9BACI</name>
<comment type="caution">
    <text evidence="5">The sequence shown here is derived from an EMBL/GenBank/DDBJ whole genome shotgun (WGS) entry which is preliminary data.</text>
</comment>
<evidence type="ECO:0000313" key="5">
    <source>
        <dbReference type="EMBL" id="KSU88611.1"/>
    </source>
</evidence>
<evidence type="ECO:0000313" key="6">
    <source>
        <dbReference type="Proteomes" id="UP000053681"/>
    </source>
</evidence>
<dbReference type="EMBL" id="LNQP01000018">
    <property type="protein sequence ID" value="KSU88611.1"/>
    <property type="molecule type" value="Genomic_DNA"/>
</dbReference>
<dbReference type="Gene3D" id="3.90.850.10">
    <property type="entry name" value="Fumarylacetoacetase-like, C-terminal domain"/>
    <property type="match status" value="1"/>
</dbReference>
<dbReference type="Pfam" id="PF01557">
    <property type="entry name" value="FAA_hydrolase"/>
    <property type="match status" value="1"/>
</dbReference>
<evidence type="ECO:0000259" key="4">
    <source>
        <dbReference type="Pfam" id="PF10370"/>
    </source>
</evidence>
<dbReference type="GO" id="GO:0044281">
    <property type="term" value="P:small molecule metabolic process"/>
    <property type="evidence" value="ECO:0007669"/>
    <property type="project" value="UniProtKB-ARBA"/>
</dbReference>
<feature type="domain" description="Fumarylacetoacetase-like C-terminal" evidence="3">
    <location>
        <begin position="56"/>
        <end position="249"/>
    </location>
</feature>
<comment type="similarity">
    <text evidence="1">Belongs to the FAH family.</text>
</comment>
<dbReference type="InterPro" id="IPR018833">
    <property type="entry name" value="Rv2993c-like_N"/>
</dbReference>
<dbReference type="InterPro" id="IPR051121">
    <property type="entry name" value="FAH"/>
</dbReference>
<dbReference type="GO" id="GO:0016829">
    <property type="term" value="F:lyase activity"/>
    <property type="evidence" value="ECO:0007669"/>
    <property type="project" value="UniProtKB-KW"/>
</dbReference>
<sequence length="257" mass="28294">MKFTRFESEGVICQGVVEKENIREITGDLFTKWEYTGRTFIREDVKLLAPIQPNQIIGIGANYVKDVSELPEKLPDIPVFFFKPISSVIGPGEDIIIPEGIEEVKFESELAVVIGKEAKKLSASNVREYIFGYTIGNDVTAPQFIHPDGHWTVGKSFDTFTPLGPYIETELDLANIRVKATLDGIEKQNSGMDLIIISVEKMIAYLSNMMTLKPGDVILTGSPVGAELVGAGSIINCHIDEIGSLKNTFSKVKVNVN</sequence>
<keyword evidence="5" id="KW-0456">Lyase</keyword>
<evidence type="ECO:0000256" key="2">
    <source>
        <dbReference type="ARBA" id="ARBA00022723"/>
    </source>
</evidence>
<dbReference type="PANTHER" id="PTHR42796:SF4">
    <property type="entry name" value="FUMARYLACETOACETATE HYDROLASE DOMAIN-CONTAINING PROTEIN 2A"/>
    <property type="match status" value="1"/>
</dbReference>
<dbReference type="InterPro" id="IPR011234">
    <property type="entry name" value="Fumarylacetoacetase-like_C"/>
</dbReference>
<protein>
    <submittedName>
        <fullName evidence="5">Ureidoglycolate lyase</fullName>
    </submittedName>
</protein>
<dbReference type="PANTHER" id="PTHR42796">
    <property type="entry name" value="FUMARYLACETOACETATE HYDROLASE DOMAIN-CONTAINING PROTEIN 2A-RELATED"/>
    <property type="match status" value="1"/>
</dbReference>
<reference evidence="5 6" key="1">
    <citation type="submission" date="2015-11" db="EMBL/GenBank/DDBJ databases">
        <title>Bacillus caseinolyticus sp nov.</title>
        <authorList>
            <person name="Dastager S.G."/>
            <person name="Mawlankar R."/>
        </authorList>
    </citation>
    <scope>NUCLEOTIDE SEQUENCE [LARGE SCALE GENOMIC DNA]</scope>
    <source>
        <strain evidence="5 6">SGD-V-76</strain>
    </source>
</reference>
<dbReference type="GO" id="GO:0046872">
    <property type="term" value="F:metal ion binding"/>
    <property type="evidence" value="ECO:0007669"/>
    <property type="project" value="UniProtKB-KW"/>
</dbReference>
<dbReference type="Proteomes" id="UP000053681">
    <property type="component" value="Unassembled WGS sequence"/>
</dbReference>
<gene>
    <name evidence="5" type="ORF">AS180_06965</name>
</gene>
<proteinExistence type="inferred from homology"/>
<feature type="domain" description="Rv2993c-like N-terminal" evidence="4">
    <location>
        <begin position="1"/>
        <end position="50"/>
    </location>
</feature>
<dbReference type="RefSeq" id="WP_062686600.1">
    <property type="nucleotide sequence ID" value="NZ_KQ758637.1"/>
</dbReference>
<organism evidence="5 6">
    <name type="scientific">Priestia veravalensis</name>
    <dbReference type="NCBI Taxonomy" id="1414648"/>
    <lineage>
        <taxon>Bacteria</taxon>
        <taxon>Bacillati</taxon>
        <taxon>Bacillota</taxon>
        <taxon>Bacilli</taxon>
        <taxon>Bacillales</taxon>
        <taxon>Bacillaceae</taxon>
        <taxon>Priestia</taxon>
    </lineage>
</organism>
<dbReference type="Gene3D" id="2.30.30.370">
    <property type="entry name" value="FAH"/>
    <property type="match status" value="1"/>
</dbReference>
<keyword evidence="2" id="KW-0479">Metal-binding</keyword>